<evidence type="ECO:0000256" key="4">
    <source>
        <dbReference type="ARBA" id="ARBA00023125"/>
    </source>
</evidence>
<feature type="region of interest" description="Disordered" evidence="7">
    <location>
        <begin position="460"/>
        <end position="482"/>
    </location>
</feature>
<dbReference type="SMART" id="SM00353">
    <property type="entry name" value="HLH"/>
    <property type="match status" value="1"/>
</dbReference>
<keyword evidence="4" id="KW-0238">DNA-binding</keyword>
<dbReference type="SUPFAM" id="SSF47459">
    <property type="entry name" value="HLH, helix-loop-helix DNA-binding domain"/>
    <property type="match status" value="1"/>
</dbReference>
<gene>
    <name evidence="9" type="ORF">E3N88_27512</name>
</gene>
<dbReference type="GO" id="GO:0000981">
    <property type="term" value="F:DNA-binding transcription factor activity, RNA polymerase II-specific"/>
    <property type="evidence" value="ECO:0007669"/>
    <property type="project" value="TreeGrafter"/>
</dbReference>
<evidence type="ECO:0000259" key="8">
    <source>
        <dbReference type="PROSITE" id="PS50888"/>
    </source>
</evidence>
<evidence type="ECO:0000256" key="5">
    <source>
        <dbReference type="ARBA" id="ARBA00023163"/>
    </source>
</evidence>
<evidence type="ECO:0000313" key="10">
    <source>
        <dbReference type="Proteomes" id="UP000326396"/>
    </source>
</evidence>
<dbReference type="InterPro" id="IPR045843">
    <property type="entry name" value="IND-like"/>
</dbReference>
<dbReference type="Proteomes" id="UP000326396">
    <property type="component" value="Linkage Group LG4"/>
</dbReference>
<evidence type="ECO:0000313" key="9">
    <source>
        <dbReference type="EMBL" id="KAD4178921.1"/>
    </source>
</evidence>
<dbReference type="EMBL" id="SZYD01000014">
    <property type="protein sequence ID" value="KAD4178921.1"/>
    <property type="molecule type" value="Genomic_DNA"/>
</dbReference>
<evidence type="ECO:0000256" key="3">
    <source>
        <dbReference type="ARBA" id="ARBA00023015"/>
    </source>
</evidence>
<dbReference type="FunFam" id="4.10.280.10:FF:000032">
    <property type="entry name" value="Transcription factor bHLH123 family"/>
    <property type="match status" value="1"/>
</dbReference>
<comment type="subunit">
    <text evidence="2">Homodimer.</text>
</comment>
<dbReference type="AlphaFoldDB" id="A0A5N6MXH5"/>
<feature type="domain" description="BHLH" evidence="8">
    <location>
        <begin position="392"/>
        <end position="441"/>
    </location>
</feature>
<dbReference type="InterPro" id="IPR036638">
    <property type="entry name" value="HLH_DNA-bd_sf"/>
</dbReference>
<evidence type="ECO:0000256" key="6">
    <source>
        <dbReference type="ARBA" id="ARBA00023242"/>
    </source>
</evidence>
<name>A0A5N6MXH5_9ASTR</name>
<comment type="subcellular location">
    <subcellularLocation>
        <location evidence="1">Nucleus</location>
    </subcellularLocation>
</comment>
<evidence type="ECO:0000256" key="2">
    <source>
        <dbReference type="ARBA" id="ARBA00011738"/>
    </source>
</evidence>
<accession>A0A5N6MXH5</accession>
<keyword evidence="6" id="KW-0539">Nucleus</keyword>
<comment type="caution">
    <text evidence="9">The sequence shown here is derived from an EMBL/GenBank/DDBJ whole genome shotgun (WGS) entry which is preliminary data.</text>
</comment>
<dbReference type="PROSITE" id="PS50888">
    <property type="entry name" value="BHLH"/>
    <property type="match status" value="1"/>
</dbReference>
<dbReference type="GO" id="GO:0005634">
    <property type="term" value="C:nucleus"/>
    <property type="evidence" value="ECO:0007669"/>
    <property type="project" value="UniProtKB-SubCell"/>
</dbReference>
<feature type="compositionally biased region" description="Low complexity" evidence="7">
    <location>
        <begin position="250"/>
        <end position="270"/>
    </location>
</feature>
<dbReference type="OrthoDB" id="673975at2759"/>
<dbReference type="InterPro" id="IPR011598">
    <property type="entry name" value="bHLH_dom"/>
</dbReference>
<dbReference type="PANTHER" id="PTHR16223">
    <property type="entry name" value="TRANSCRIPTION FACTOR BHLH83-RELATED"/>
    <property type="match status" value="1"/>
</dbReference>
<feature type="region of interest" description="Disordered" evidence="7">
    <location>
        <begin position="374"/>
        <end position="396"/>
    </location>
</feature>
<evidence type="ECO:0000256" key="1">
    <source>
        <dbReference type="ARBA" id="ARBA00004123"/>
    </source>
</evidence>
<feature type="region of interest" description="Disordered" evidence="7">
    <location>
        <begin position="247"/>
        <end position="271"/>
    </location>
</feature>
<sequence length="516" mass="57119">MAPSQIARRSAPSSLDTMTTLSTIILTAKIAPFTTDLENLLNRNHRWRLLKTKPTKAEVAYEIRIKLDIWALIQKKKRKENRGKTRPCLDSVSVTNSINLFQDTQPADDTNTSNTAGAGAGARTSGMGLGLPSQSSLPQTLDWNQALFRGDHKSDGGFRNLLQDQDNSLSSNTSNFQLESNLWRPQKMYPASSQDSSSDFKQINVVRGFHLDQPMQDSDNESIITCQGLNSSFQNIDLYSTPSNIMQSLFGSDNNQQQQQHQDSGFDQNQGMGYSLYPSSGCYGGSNVPAGDLSTSNWSKFPPQHQEFGVNSPSKVQQLAEMGGGNQLHFANNARFWNASPGAVNDNRSSFFPSLQMQLPLSSFEDRPKITSKLMKESTSESSSSSNKRPRNENQSTLQAFKVKKEKMGDRITALQQLVSPFGKTDTASVLSEAIDYIKFLHEQVSVLSTPYMKNGAPILQQQQQQQQTADKVGSEGPRQDLRSRGLCLVPVSSTFPVTHESTVDFWTPTFGGTFR</sequence>
<keyword evidence="3" id="KW-0805">Transcription regulation</keyword>
<dbReference type="GO" id="GO:0046983">
    <property type="term" value="F:protein dimerization activity"/>
    <property type="evidence" value="ECO:0007669"/>
    <property type="project" value="InterPro"/>
</dbReference>
<dbReference type="CDD" id="cd11393">
    <property type="entry name" value="bHLH_AtbHLH_like"/>
    <property type="match status" value="1"/>
</dbReference>
<organism evidence="9 10">
    <name type="scientific">Mikania micrantha</name>
    <name type="common">bitter vine</name>
    <dbReference type="NCBI Taxonomy" id="192012"/>
    <lineage>
        <taxon>Eukaryota</taxon>
        <taxon>Viridiplantae</taxon>
        <taxon>Streptophyta</taxon>
        <taxon>Embryophyta</taxon>
        <taxon>Tracheophyta</taxon>
        <taxon>Spermatophyta</taxon>
        <taxon>Magnoliopsida</taxon>
        <taxon>eudicotyledons</taxon>
        <taxon>Gunneridae</taxon>
        <taxon>Pentapetalae</taxon>
        <taxon>asterids</taxon>
        <taxon>campanulids</taxon>
        <taxon>Asterales</taxon>
        <taxon>Asteraceae</taxon>
        <taxon>Asteroideae</taxon>
        <taxon>Heliantheae alliance</taxon>
        <taxon>Eupatorieae</taxon>
        <taxon>Mikania</taxon>
    </lineage>
</organism>
<feature type="region of interest" description="Disordered" evidence="7">
    <location>
        <begin position="102"/>
        <end position="135"/>
    </location>
</feature>
<feature type="region of interest" description="Disordered" evidence="7">
    <location>
        <begin position="294"/>
        <end position="316"/>
    </location>
</feature>
<evidence type="ECO:0000256" key="7">
    <source>
        <dbReference type="SAM" id="MobiDB-lite"/>
    </source>
</evidence>
<dbReference type="Gene3D" id="4.10.280.10">
    <property type="entry name" value="Helix-loop-helix DNA-binding domain"/>
    <property type="match status" value="1"/>
</dbReference>
<protein>
    <recommendedName>
        <fullName evidence="8">BHLH domain-containing protein</fullName>
    </recommendedName>
</protein>
<keyword evidence="5" id="KW-0804">Transcription</keyword>
<proteinExistence type="predicted"/>
<feature type="compositionally biased region" description="Low complexity" evidence="7">
    <location>
        <begin position="110"/>
        <end position="126"/>
    </location>
</feature>
<dbReference type="PANTHER" id="PTHR16223:SF384">
    <property type="entry name" value="BASIC HELIX-LOOP-HELIX (BHLH) DNA-BINDING SUPERFAMILY PROTEIN-RELATED"/>
    <property type="match status" value="1"/>
</dbReference>
<dbReference type="InterPro" id="IPR045239">
    <property type="entry name" value="bHLH95_bHLH"/>
</dbReference>
<dbReference type="GO" id="GO:0000978">
    <property type="term" value="F:RNA polymerase II cis-regulatory region sequence-specific DNA binding"/>
    <property type="evidence" value="ECO:0007669"/>
    <property type="project" value="TreeGrafter"/>
</dbReference>
<reference evidence="9 10" key="1">
    <citation type="submission" date="2019-05" db="EMBL/GenBank/DDBJ databases">
        <title>Mikania micrantha, genome provides insights into the molecular mechanism of rapid growth.</title>
        <authorList>
            <person name="Liu B."/>
        </authorList>
    </citation>
    <scope>NUCLEOTIDE SEQUENCE [LARGE SCALE GENOMIC DNA]</scope>
    <source>
        <strain evidence="9">NLD-2019</strain>
        <tissue evidence="9">Leaf</tissue>
    </source>
</reference>
<keyword evidence="10" id="KW-1185">Reference proteome</keyword>